<dbReference type="GO" id="GO:0005737">
    <property type="term" value="C:cytoplasm"/>
    <property type="evidence" value="ECO:0007669"/>
    <property type="project" value="TreeGrafter"/>
</dbReference>
<dbReference type="GO" id="GO:0004386">
    <property type="term" value="F:helicase activity"/>
    <property type="evidence" value="ECO:0007669"/>
    <property type="project" value="UniProtKB-KW"/>
</dbReference>
<comment type="caution">
    <text evidence="16">The sequence shown here is derived from an EMBL/GenBank/DDBJ whole genome shotgun (WGS) entry which is preliminary data.</text>
</comment>
<sequence>MDLQSDDSWSSTSEEDEEERHGPIRSRAYQIEMFEHSMKGNVIAVMGTGTGKTQVAKLRIEAEFERSPIKRIWFTAPSVVLAYQQYCFLSWQLPAFQFRLITGMDNAEFWDTQEVWDKALHNINGVVSTPAILLQALDGGFVSMKTISLLVVDEAHHCVAKSLVNTIMKVHYHPVKKANCPYELPHILGLSASPITKKSPAEITELEANLDAQCKTPLQQLEEYTAFVNMPEIVILTFDEEMTPDARLLTQLSSLVSDLRFTDDPIMKKLQEKDDQKAAEKLRKIIHKGATPAMTELNTLLRSATTIQQDLGRWACETYITACVRKLHCAVRNAAGLEIHPGLTHDNRPFMESTLRPLHASLGAPGGGSLSSPEDLSAKVAILLNFLRKEYRSDVRGLIFVHARHTAWALTEVINSHPAMSNYRAFSFVGVSNPAYQGAFDFAQLHIQFENLERFRRGQLNLCIATSVLEEGIDVPSMNLVISFDARPNLRSFVQSRGRARQRNSKYVELRSSLEPYSKIKSFEAWEADMKRKCESSLRDLEARKVVESLKEEGGSIFRVPSTGATLTFDNARQSLQRFCSKLPRNADSEPPEPIFCLEGEIGLRIFAKVYLPTCLPPHLHVVSSQLGWQTERMAKKDAAFHAYLGLYKAGLVNENLQPIHWPKDGNGEAEPDIETRESTYVVRQQYNPWPAVMEQWAKTNTIYAHQLHVKNKNGAKPALSLLLPLKLSGTEFCLYDTDLGDLQVCLSPGEELTNYPALDLARKTSLHLLSTVLGRRLRGFQRNRFPFLLVPVCEPLLLEQSHELITTNRGLLDVCATEGLLDQEYLVIPSNEQIPYVYQPSKDQLGSRVTSIDGRIPDILATKLSRRLEFLGPVANPTSALPPQQRSLPVDQCVLLGVPVDYARLMLLVPSITHMLEVCLRTAAACQGPLAGLPLVDMDLVSEALTLPRVGPRNYERLEFLGDDLLKFYTSIQGFVDNPTYPESGLTIARNRIVNNARLQRATRTLALEQFLTQHRFSGAEWTAGVSKEDREGHGDSTDTVAHGEKTHLSSKTLADVIEALIGAASLNGSTTTTNGDNIESRSQEGVIAALRLFLEEVPWRPVSENLVRIHVMDDSEITGYQLYAPVESLIGYRFTRHALLAEALTQSWLGGQVSSYDRLEFLGDAVLDHIVKQALFHSSTDVESTTGLLSREEQQHQFNPEEMTLRRHALVSHATLAFFVFQASYTSNAFEIATDPFTRKTTISTNPTSTSTTSTTKTVYLFDHVRRSGNRDDPLQREGTLAAYHDVRDAVLQAFKHGAKFPWAELLHIGAPKMYSDIIESLLGAIFIDSNGDLGACVGFLERLGFMDLVRRFANTKQKAGLDLIHPEHLLSQVQPGCKLVTYQSKKRAATVVEDGAVFRRGWKCKVLLDGERIAHAKRGSCKAEAQCRAAQRAAEFLLKKRDHKRKAAEMSTEGRDGDCVVAPVAA</sequence>
<dbReference type="InterPro" id="IPR005034">
    <property type="entry name" value="Dicer_dimerisation"/>
</dbReference>
<dbReference type="PANTHER" id="PTHR14950">
    <property type="entry name" value="DICER-RELATED"/>
    <property type="match status" value="1"/>
</dbReference>
<feature type="region of interest" description="Disordered" evidence="11">
    <location>
        <begin position="1"/>
        <end position="22"/>
    </location>
</feature>
<keyword evidence="2" id="KW-0677">Repeat</keyword>
<dbReference type="InterPro" id="IPR000999">
    <property type="entry name" value="RNase_III_dom"/>
</dbReference>
<dbReference type="Gene3D" id="3.30.160.380">
    <property type="entry name" value="Dicer dimerisation domain"/>
    <property type="match status" value="1"/>
</dbReference>
<dbReference type="Gene3D" id="3.40.50.300">
    <property type="entry name" value="P-loop containing nucleotide triphosphate hydrolases"/>
    <property type="match status" value="2"/>
</dbReference>
<evidence type="ECO:0000256" key="6">
    <source>
        <dbReference type="ARBA" id="ARBA00022840"/>
    </source>
</evidence>
<feature type="domain" description="Helicase C-terminal" evidence="14">
    <location>
        <begin position="379"/>
        <end position="542"/>
    </location>
</feature>
<dbReference type="Pfam" id="PF00271">
    <property type="entry name" value="Helicase_C"/>
    <property type="match status" value="1"/>
</dbReference>
<dbReference type="PROSITE" id="PS00517">
    <property type="entry name" value="RNASE_3_1"/>
    <property type="match status" value="1"/>
</dbReference>
<evidence type="ECO:0000256" key="10">
    <source>
        <dbReference type="PROSITE-ProRule" id="PRU00657"/>
    </source>
</evidence>
<evidence type="ECO:0000256" key="4">
    <source>
        <dbReference type="ARBA" id="ARBA00022801"/>
    </source>
</evidence>
<dbReference type="GO" id="GO:0005524">
    <property type="term" value="F:ATP binding"/>
    <property type="evidence" value="ECO:0007669"/>
    <property type="project" value="UniProtKB-KW"/>
</dbReference>
<keyword evidence="3" id="KW-0547">Nucleotide-binding</keyword>
<dbReference type="PROSITE" id="PS51192">
    <property type="entry name" value="HELICASE_ATP_BIND_1"/>
    <property type="match status" value="1"/>
</dbReference>
<dbReference type="Gene3D" id="1.10.1520.10">
    <property type="entry name" value="Ribonuclease III domain"/>
    <property type="match status" value="2"/>
</dbReference>
<evidence type="ECO:0000256" key="2">
    <source>
        <dbReference type="ARBA" id="ARBA00022737"/>
    </source>
</evidence>
<dbReference type="CDD" id="cd00593">
    <property type="entry name" value="RIBOc"/>
    <property type="match status" value="2"/>
</dbReference>
<dbReference type="InterPro" id="IPR027417">
    <property type="entry name" value="P-loop_NTPase"/>
</dbReference>
<dbReference type="InterPro" id="IPR001650">
    <property type="entry name" value="Helicase_C-like"/>
</dbReference>
<dbReference type="SMART" id="SM00490">
    <property type="entry name" value="HELICc"/>
    <property type="match status" value="1"/>
</dbReference>
<dbReference type="GO" id="GO:0003723">
    <property type="term" value="F:RNA binding"/>
    <property type="evidence" value="ECO:0007669"/>
    <property type="project" value="UniProtKB-UniRule"/>
</dbReference>
<evidence type="ECO:0000256" key="9">
    <source>
        <dbReference type="ARBA" id="ARBA00025403"/>
    </source>
</evidence>
<keyword evidence="7 10" id="KW-0694">RNA-binding</keyword>
<protein>
    <submittedName>
        <fullName evidence="16">Dicer-like protein 2</fullName>
    </submittedName>
</protein>
<dbReference type="Pfam" id="PF00270">
    <property type="entry name" value="DEAD"/>
    <property type="match status" value="1"/>
</dbReference>
<dbReference type="PROSITE" id="PS51194">
    <property type="entry name" value="HELICASE_CTER"/>
    <property type="match status" value="1"/>
</dbReference>
<evidence type="ECO:0000259" key="14">
    <source>
        <dbReference type="PROSITE" id="PS51194"/>
    </source>
</evidence>
<dbReference type="InterPro" id="IPR011545">
    <property type="entry name" value="DEAD/DEAH_box_helicase_dom"/>
</dbReference>
<evidence type="ECO:0000259" key="13">
    <source>
        <dbReference type="PROSITE" id="PS51192"/>
    </source>
</evidence>
<feature type="domain" description="Dicer dsRNA-binding fold" evidence="15">
    <location>
        <begin position="572"/>
        <end position="667"/>
    </location>
</feature>
<dbReference type="PROSITE" id="PS51327">
    <property type="entry name" value="DICER_DSRBF"/>
    <property type="match status" value="1"/>
</dbReference>
<keyword evidence="8" id="KW-0051">Antiviral defense</keyword>
<feature type="domain" description="Helicase ATP-binding" evidence="13">
    <location>
        <begin position="33"/>
        <end position="212"/>
    </location>
</feature>
<evidence type="ECO:0000256" key="8">
    <source>
        <dbReference type="ARBA" id="ARBA00023118"/>
    </source>
</evidence>
<dbReference type="PROSITE" id="PS50142">
    <property type="entry name" value="RNASE_3_2"/>
    <property type="match status" value="2"/>
</dbReference>
<keyword evidence="4" id="KW-0378">Hydrolase</keyword>
<keyword evidence="1" id="KW-0930">Antiviral protein</keyword>
<evidence type="ECO:0000256" key="7">
    <source>
        <dbReference type="ARBA" id="ARBA00022884"/>
    </source>
</evidence>
<dbReference type="SMART" id="SM00535">
    <property type="entry name" value="RIBOc"/>
    <property type="match status" value="2"/>
</dbReference>
<dbReference type="GO" id="GO:0050688">
    <property type="term" value="P:regulation of defense response to virus"/>
    <property type="evidence" value="ECO:0007669"/>
    <property type="project" value="UniProtKB-KW"/>
</dbReference>
<dbReference type="EMBL" id="JAJGCB010000001">
    <property type="protein sequence ID" value="KAJ8995735.1"/>
    <property type="molecule type" value="Genomic_DNA"/>
</dbReference>
<dbReference type="GO" id="GO:0004525">
    <property type="term" value="F:ribonuclease III activity"/>
    <property type="evidence" value="ECO:0007669"/>
    <property type="project" value="InterPro"/>
</dbReference>
<evidence type="ECO:0000259" key="15">
    <source>
        <dbReference type="PROSITE" id="PS51327"/>
    </source>
</evidence>
<dbReference type="GO" id="GO:0030422">
    <property type="term" value="P:siRNA processing"/>
    <property type="evidence" value="ECO:0007669"/>
    <property type="project" value="TreeGrafter"/>
</dbReference>
<proteinExistence type="inferred from homology"/>
<reference evidence="16" key="1">
    <citation type="submission" date="2023-01" db="EMBL/GenBank/DDBJ databases">
        <title>Exophiala dermititidis isolated from Cystic Fibrosis Patient.</title>
        <authorList>
            <person name="Kurbessoian T."/>
            <person name="Crocker A."/>
            <person name="Murante D."/>
            <person name="Hogan D.A."/>
            <person name="Stajich J.E."/>
        </authorList>
    </citation>
    <scope>NUCLEOTIDE SEQUENCE</scope>
    <source>
        <strain evidence="16">Ex8</strain>
    </source>
</reference>
<dbReference type="Pfam" id="PF00636">
    <property type="entry name" value="Ribonuclease_3"/>
    <property type="match status" value="2"/>
</dbReference>
<dbReference type="Proteomes" id="UP001161757">
    <property type="component" value="Unassembled WGS sequence"/>
</dbReference>
<accession>A0AAN6F1H6</accession>
<dbReference type="InterPro" id="IPR038248">
    <property type="entry name" value="Dicer_dimer_sf"/>
</dbReference>
<evidence type="ECO:0000256" key="1">
    <source>
        <dbReference type="ARBA" id="ARBA00022721"/>
    </source>
</evidence>
<dbReference type="GO" id="GO:0051607">
    <property type="term" value="P:defense response to virus"/>
    <property type="evidence" value="ECO:0007669"/>
    <property type="project" value="UniProtKB-KW"/>
</dbReference>
<dbReference type="GO" id="GO:0005634">
    <property type="term" value="C:nucleus"/>
    <property type="evidence" value="ECO:0007669"/>
    <property type="project" value="TreeGrafter"/>
</dbReference>
<evidence type="ECO:0000256" key="11">
    <source>
        <dbReference type="SAM" id="MobiDB-lite"/>
    </source>
</evidence>
<keyword evidence="6" id="KW-0067">ATP-binding</keyword>
<organism evidence="16 17">
    <name type="scientific">Exophiala dermatitidis</name>
    <name type="common">Black yeast-like fungus</name>
    <name type="synonym">Wangiella dermatitidis</name>
    <dbReference type="NCBI Taxonomy" id="5970"/>
    <lineage>
        <taxon>Eukaryota</taxon>
        <taxon>Fungi</taxon>
        <taxon>Dikarya</taxon>
        <taxon>Ascomycota</taxon>
        <taxon>Pezizomycotina</taxon>
        <taxon>Eurotiomycetes</taxon>
        <taxon>Chaetothyriomycetidae</taxon>
        <taxon>Chaetothyriales</taxon>
        <taxon>Herpotrichiellaceae</taxon>
        <taxon>Exophiala</taxon>
    </lineage>
</organism>
<dbReference type="PANTHER" id="PTHR14950:SF37">
    <property type="entry name" value="ENDORIBONUCLEASE DICER"/>
    <property type="match status" value="1"/>
</dbReference>
<evidence type="ECO:0000313" key="16">
    <source>
        <dbReference type="EMBL" id="KAJ8995735.1"/>
    </source>
</evidence>
<evidence type="ECO:0000256" key="3">
    <source>
        <dbReference type="ARBA" id="ARBA00022741"/>
    </source>
</evidence>
<feature type="domain" description="RNase III" evidence="12">
    <location>
        <begin position="954"/>
        <end position="1071"/>
    </location>
</feature>
<dbReference type="InterPro" id="IPR036389">
    <property type="entry name" value="RNase_III_sf"/>
</dbReference>
<feature type="domain" description="RNase III" evidence="12">
    <location>
        <begin position="1125"/>
        <end position="1179"/>
    </location>
</feature>
<comment type="function">
    <text evidence="9">Dicer-like endonuclease involved in cleaving double-stranded RNA in the RNA interference (RNAi) pathway. Produces 21 to 25 bp dsRNAs (siRNAs) which target the selective destruction of homologous RNAs leading to sequence-specific suppression of gene expression, called post-transcriptional gene silencing (PTGS). Part of a broad host defense response against viral infection and transposons.</text>
</comment>
<evidence type="ECO:0000259" key="12">
    <source>
        <dbReference type="PROSITE" id="PS50142"/>
    </source>
</evidence>
<evidence type="ECO:0000313" key="17">
    <source>
        <dbReference type="Proteomes" id="UP001161757"/>
    </source>
</evidence>
<dbReference type="SUPFAM" id="SSF52540">
    <property type="entry name" value="P-loop containing nucleoside triphosphate hydrolases"/>
    <property type="match status" value="1"/>
</dbReference>
<keyword evidence="5" id="KW-0347">Helicase</keyword>
<dbReference type="InterPro" id="IPR014001">
    <property type="entry name" value="Helicase_ATP-bd"/>
</dbReference>
<comment type="similarity">
    <text evidence="10">Belongs to the helicase family. Dicer subfamily.</text>
</comment>
<name>A0AAN6F1H6_EXODE</name>
<gene>
    <name evidence="16" type="primary">DCL2</name>
    <name evidence="16" type="ORF">HRR80_000495</name>
</gene>
<dbReference type="Pfam" id="PF03368">
    <property type="entry name" value="Dicer_dimer"/>
    <property type="match status" value="1"/>
</dbReference>
<dbReference type="SUPFAM" id="SSF69065">
    <property type="entry name" value="RNase III domain-like"/>
    <property type="match status" value="2"/>
</dbReference>
<feature type="compositionally biased region" description="Low complexity" evidence="11">
    <location>
        <begin position="1"/>
        <end position="12"/>
    </location>
</feature>
<evidence type="ECO:0000256" key="5">
    <source>
        <dbReference type="ARBA" id="ARBA00022806"/>
    </source>
</evidence>
<dbReference type="SMART" id="SM00487">
    <property type="entry name" value="DEXDc"/>
    <property type="match status" value="1"/>
</dbReference>